<evidence type="ECO:0000256" key="2">
    <source>
        <dbReference type="SAM" id="Phobius"/>
    </source>
</evidence>
<feature type="transmembrane region" description="Helical" evidence="2">
    <location>
        <begin position="555"/>
        <end position="578"/>
    </location>
</feature>
<dbReference type="EMBL" id="CP019630">
    <property type="protein sequence ID" value="AQQ03865.1"/>
    <property type="molecule type" value="Genomic_DNA"/>
</dbReference>
<dbReference type="InterPro" id="IPR011853">
    <property type="entry name" value="TRAP_DctM-Dct_fused"/>
</dbReference>
<feature type="transmembrane region" description="Helical" evidence="2">
    <location>
        <begin position="12"/>
        <end position="30"/>
    </location>
</feature>
<dbReference type="RefSeq" id="WP_077291089.1">
    <property type="nucleotide sequence ID" value="NZ_CP019630.1"/>
</dbReference>
<dbReference type="NCBIfam" id="TIGR02123">
    <property type="entry name" value="TRAP_fused"/>
    <property type="match status" value="1"/>
</dbReference>
<feature type="transmembrane region" description="Helical" evidence="2">
    <location>
        <begin position="105"/>
        <end position="125"/>
    </location>
</feature>
<dbReference type="PANTHER" id="PTHR43849:SF2">
    <property type="entry name" value="BLL3936 PROTEIN"/>
    <property type="match status" value="1"/>
</dbReference>
<feature type="transmembrane region" description="Helical" evidence="2">
    <location>
        <begin position="161"/>
        <end position="181"/>
    </location>
</feature>
<keyword evidence="2" id="KW-0812">Transmembrane</keyword>
<feature type="transmembrane region" description="Helical" evidence="2">
    <location>
        <begin position="42"/>
        <end position="60"/>
    </location>
</feature>
<feature type="transmembrane region" description="Helical" evidence="2">
    <location>
        <begin position="529"/>
        <end position="549"/>
    </location>
</feature>
<keyword evidence="2" id="KW-1133">Transmembrane helix</keyword>
<evidence type="ECO:0000313" key="4">
    <source>
        <dbReference type="EMBL" id="AQQ03865.1"/>
    </source>
</evidence>
<protein>
    <recommendedName>
        <fullName evidence="3">TRAP C4-dicarboxylate transport system permease DctM subunit domain-containing protein</fullName>
    </recommendedName>
</protein>
<keyword evidence="2" id="KW-0472">Membrane</keyword>
<keyword evidence="1" id="KW-1003">Cell membrane</keyword>
<feature type="transmembrane region" description="Helical" evidence="2">
    <location>
        <begin position="72"/>
        <end position="93"/>
    </location>
</feature>
<keyword evidence="1" id="KW-0997">Cell inner membrane</keyword>
<feature type="domain" description="TRAP C4-dicarboxylate transport system permease DctM subunit" evidence="3">
    <location>
        <begin position="120"/>
        <end position="530"/>
    </location>
</feature>
<feature type="transmembrane region" description="Helical" evidence="2">
    <location>
        <begin position="226"/>
        <end position="252"/>
    </location>
</feature>
<evidence type="ECO:0000313" key="5">
    <source>
        <dbReference type="Proteomes" id="UP000188174"/>
    </source>
</evidence>
<dbReference type="PANTHER" id="PTHR43849">
    <property type="entry name" value="BLL3936 PROTEIN"/>
    <property type="match status" value="1"/>
</dbReference>
<organism evidence="4 5">
    <name type="scientific">Roseibium algicola</name>
    <dbReference type="NCBI Taxonomy" id="2857014"/>
    <lineage>
        <taxon>Bacteria</taxon>
        <taxon>Pseudomonadati</taxon>
        <taxon>Pseudomonadota</taxon>
        <taxon>Alphaproteobacteria</taxon>
        <taxon>Hyphomicrobiales</taxon>
        <taxon>Stappiaceae</taxon>
        <taxon>Roseibium</taxon>
    </lineage>
</organism>
<dbReference type="Pfam" id="PF06808">
    <property type="entry name" value="DctM"/>
    <property type="match status" value="1"/>
</dbReference>
<accession>A0ABM6I0L5</accession>
<feature type="transmembrane region" description="Helical" evidence="2">
    <location>
        <begin position="342"/>
        <end position="362"/>
    </location>
</feature>
<feature type="transmembrane region" description="Helical" evidence="2">
    <location>
        <begin position="278"/>
        <end position="296"/>
    </location>
</feature>
<keyword evidence="5" id="KW-1185">Reference proteome</keyword>
<evidence type="ECO:0000256" key="1">
    <source>
        <dbReference type="RuleBase" id="RU369079"/>
    </source>
</evidence>
<name>A0ABM6I0L5_9HYPH</name>
<dbReference type="InterPro" id="IPR010656">
    <property type="entry name" value="DctM"/>
</dbReference>
<dbReference type="Proteomes" id="UP000188174">
    <property type="component" value="Chromosome"/>
</dbReference>
<sequence length="635" mass="66457">MSSAISTPTRRFVEGSGIVLGVVLLAYSALSVWQNLFGTMQHYTIFTVMVLVYAAIYLLGREDNPAGSQGRLVDRISGALILAGSGGSGTYLTANAETLEIMQPFVSPAALAAGGILITTVLLSVWRIWGTAIALICLSLTLYMIFGRYLPDILEARMPPFNVAITFLSGIGGPRGVLSYAPLSADMIFMLLVYGGVLHAVGVIGIFGDIGALIGNKMRGGMAYSAVLASTLVGMVTGQAVSNIALSGVITIPAMKKSNFSASEAASVEIMASTGSQLLPPIMGLGAFMMAVILGISYFDVVLAGLIPGLLYMAAILASVAAMIGGHKRLERVRQEVDLSRIYWITPSFLLSFSTLIVLLVLRYSPAMAGFWGCAIALGISVLRPKHLRPSFKDIAGGFKIGVDTAVQLAVILAAIGLVVQTLTTTGLGISAGELISDLGQGNLFLTLLIGMFVCLIVGMGLPTPAAYSLIAIIVVPSLIDAGITPMAANMFGFYFAIFSALTPPVAVGILVGARIAKADFLRTAFESGKMGFAALGLPFMFVSFPELLQSQSLTLQAVLIALSYAASAILLSGAIYGHLFKSVEPLERVILATFAIGSCAVMAVTGWYAFGLVSIATLVAIAVTRLRKHTHSLA</sequence>
<gene>
    <name evidence="4" type="ORF">B0E33_09915</name>
</gene>
<feature type="transmembrane region" description="Helical" evidence="2">
    <location>
        <begin position="188"/>
        <end position="214"/>
    </location>
</feature>
<comment type="function">
    <text evidence="1">Part of the tripartite ATP-independent periplasmic (TRAP) transport system.</text>
</comment>
<evidence type="ECO:0000259" key="3">
    <source>
        <dbReference type="Pfam" id="PF06808"/>
    </source>
</evidence>
<feature type="transmembrane region" description="Helical" evidence="2">
    <location>
        <begin position="302"/>
        <end position="322"/>
    </location>
</feature>
<proteinExistence type="predicted"/>
<feature type="transmembrane region" description="Helical" evidence="2">
    <location>
        <begin position="368"/>
        <end position="385"/>
    </location>
</feature>
<feature type="transmembrane region" description="Helical" evidence="2">
    <location>
        <begin position="406"/>
        <end position="424"/>
    </location>
</feature>
<reference evidence="4 5" key="1">
    <citation type="submission" date="2017-02" db="EMBL/GenBank/DDBJ databases">
        <authorList>
            <person name="Jeong S."/>
        </authorList>
    </citation>
    <scope>NUCLEOTIDE SEQUENCE [LARGE SCALE GENOMIC DNA]</scope>
    <source>
        <strain evidence="4 5">RMAR6-6</strain>
    </source>
</reference>
<feature type="transmembrane region" description="Helical" evidence="2">
    <location>
        <begin position="494"/>
        <end position="517"/>
    </location>
</feature>
<comment type="subcellular location">
    <subcellularLocation>
        <location evidence="1">Cell inner membrane</location>
        <topology evidence="1">Multi-pass membrane protein</topology>
    </subcellularLocation>
</comment>
<keyword evidence="1" id="KW-0813">Transport</keyword>
<feature type="transmembrane region" description="Helical" evidence="2">
    <location>
        <begin position="469"/>
        <end position="488"/>
    </location>
</feature>
<feature type="transmembrane region" description="Helical" evidence="2">
    <location>
        <begin position="132"/>
        <end position="149"/>
    </location>
</feature>